<organism evidence="2 3">
    <name type="scientific">Actinomycetospora corticicola</name>
    <dbReference type="NCBI Taxonomy" id="663602"/>
    <lineage>
        <taxon>Bacteria</taxon>
        <taxon>Bacillati</taxon>
        <taxon>Actinomycetota</taxon>
        <taxon>Actinomycetes</taxon>
        <taxon>Pseudonocardiales</taxon>
        <taxon>Pseudonocardiaceae</taxon>
        <taxon>Actinomycetospora</taxon>
    </lineage>
</organism>
<dbReference type="RefSeq" id="WP_179795933.1">
    <property type="nucleotide sequence ID" value="NZ_BAABHP010000029.1"/>
</dbReference>
<protein>
    <recommendedName>
        <fullName evidence="4">4-amino-4-deoxy-L-arabinose transferase-like glycosyltransferase</fullName>
    </recommendedName>
</protein>
<feature type="transmembrane region" description="Helical" evidence="1">
    <location>
        <begin position="39"/>
        <end position="59"/>
    </location>
</feature>
<accession>A0A7Y9J7R5</accession>
<dbReference type="AlphaFoldDB" id="A0A7Y9J7R5"/>
<reference evidence="2 3" key="1">
    <citation type="submission" date="2020-07" db="EMBL/GenBank/DDBJ databases">
        <title>Sequencing the genomes of 1000 actinobacteria strains.</title>
        <authorList>
            <person name="Klenk H.-P."/>
        </authorList>
    </citation>
    <scope>NUCLEOTIDE SEQUENCE [LARGE SCALE GENOMIC DNA]</scope>
    <source>
        <strain evidence="2 3">DSM 45772</strain>
    </source>
</reference>
<evidence type="ECO:0000256" key="1">
    <source>
        <dbReference type="SAM" id="Phobius"/>
    </source>
</evidence>
<feature type="transmembrane region" description="Helical" evidence="1">
    <location>
        <begin position="322"/>
        <end position="343"/>
    </location>
</feature>
<comment type="caution">
    <text evidence="2">The sequence shown here is derived from an EMBL/GenBank/DDBJ whole genome shotgun (WGS) entry which is preliminary data.</text>
</comment>
<keyword evidence="1" id="KW-0472">Membrane</keyword>
<proteinExistence type="predicted"/>
<dbReference type="Proteomes" id="UP000535890">
    <property type="component" value="Unassembled WGS sequence"/>
</dbReference>
<keyword evidence="1" id="KW-0812">Transmembrane</keyword>
<evidence type="ECO:0008006" key="4">
    <source>
        <dbReference type="Google" id="ProtNLM"/>
    </source>
</evidence>
<name>A0A7Y9J7R5_9PSEU</name>
<evidence type="ECO:0000313" key="3">
    <source>
        <dbReference type="Proteomes" id="UP000535890"/>
    </source>
</evidence>
<feature type="transmembrane region" description="Helical" evidence="1">
    <location>
        <begin position="225"/>
        <end position="247"/>
    </location>
</feature>
<feature type="transmembrane region" description="Helical" evidence="1">
    <location>
        <begin position="370"/>
        <end position="389"/>
    </location>
</feature>
<feature type="transmembrane region" description="Helical" evidence="1">
    <location>
        <begin position="196"/>
        <end position="213"/>
    </location>
</feature>
<keyword evidence="1" id="KW-1133">Transmembrane helix</keyword>
<feature type="transmembrane region" description="Helical" evidence="1">
    <location>
        <begin position="124"/>
        <end position="144"/>
    </location>
</feature>
<feature type="transmembrane region" description="Helical" evidence="1">
    <location>
        <begin position="95"/>
        <end position="112"/>
    </location>
</feature>
<evidence type="ECO:0000313" key="2">
    <source>
        <dbReference type="EMBL" id="NYD38498.1"/>
    </source>
</evidence>
<sequence length="565" mass="59181">MAEAGILLTYLAASVWLFHRALGALGGRATGVVASDSSLFTWWLGWTWYAISHGLDPFVSTWQNAPAGVNGMWNTGVPVLGVLLAPVTATVGPVVADNVAMILGPVASAYLAHRCLAVLVRPRWIRALAGLVYGFSPFLIAHAWVGHVNLVWSVFPPIVLWASVRVLAAPRRPWLAGALLGVAFSLQMGLYTQTVALGALALVVVALVLALSAPRAALRRVPALLRSLTATAGVIAVLCAYPVWVLLAGPSRPRTSIREATETGADAANLLIPSPLTAIRPGTDALAAQLRVYPGEQGSYLGVAMLLVVLAAVVVVASRTVLVTFVVTIVLGVLSLGTSLAVLDRDTGVWLPWRLLVDLPLLGQAEPGRLAPFVALGVVTIWALALAHLTRPRPDGRWVRAGRFVAAGLVLAAAVTWVPGGDHQGTTDASAPAFFRAGTPGIPPGAIVELVPRPSQDWVRDGGVPVRWQAVAGFSYRQTGGYFIGGSDRFPVLHDGEIGAFQQGVLDGGRGDVAAARADLAAKQVDVIVIVPDQVPDPDGALAWSRAVAGSPGRLVEGSWVIPLR</sequence>
<feature type="transmembrane region" description="Helical" evidence="1">
    <location>
        <begin position="299"/>
        <end position="317"/>
    </location>
</feature>
<dbReference type="EMBL" id="JACCBN010000001">
    <property type="protein sequence ID" value="NYD38498.1"/>
    <property type="molecule type" value="Genomic_DNA"/>
</dbReference>
<feature type="transmembrane region" description="Helical" evidence="1">
    <location>
        <begin position="401"/>
        <end position="420"/>
    </location>
</feature>
<gene>
    <name evidence="2" type="ORF">BJ983_004600</name>
</gene>
<keyword evidence="3" id="KW-1185">Reference proteome</keyword>